<dbReference type="GO" id="GO:0005524">
    <property type="term" value="F:ATP binding"/>
    <property type="evidence" value="ECO:0007669"/>
    <property type="project" value="UniProtKB-KW"/>
</dbReference>
<evidence type="ECO:0000313" key="2">
    <source>
        <dbReference type="EMBL" id="KPI82648.1"/>
    </source>
</evidence>
<keyword evidence="1" id="KW-1133">Transmembrane helix</keyword>
<dbReference type="AlphaFoldDB" id="A0A0N1P9Y5"/>
<evidence type="ECO:0000256" key="1">
    <source>
        <dbReference type="SAM" id="Phobius"/>
    </source>
</evidence>
<evidence type="ECO:0000313" key="3">
    <source>
        <dbReference type="Proteomes" id="UP000038009"/>
    </source>
</evidence>
<dbReference type="VEuPathDB" id="TriTrypDB:Lsey_0639_0010"/>
<keyword evidence="3" id="KW-1185">Reference proteome</keyword>
<name>A0A0N1P9Y5_LEPSE</name>
<keyword evidence="1" id="KW-0472">Membrane</keyword>
<organism evidence="2 3">
    <name type="scientific">Leptomonas seymouri</name>
    <dbReference type="NCBI Taxonomy" id="5684"/>
    <lineage>
        <taxon>Eukaryota</taxon>
        <taxon>Discoba</taxon>
        <taxon>Euglenozoa</taxon>
        <taxon>Kinetoplastea</taxon>
        <taxon>Metakinetoplastina</taxon>
        <taxon>Trypanosomatida</taxon>
        <taxon>Trypanosomatidae</taxon>
        <taxon>Leishmaniinae</taxon>
        <taxon>Leptomonas</taxon>
    </lineage>
</organism>
<dbReference type="EMBL" id="LJSK01000639">
    <property type="protein sequence ID" value="KPI82648.1"/>
    <property type="molecule type" value="Genomic_DNA"/>
</dbReference>
<keyword evidence="2" id="KW-0067">ATP-binding</keyword>
<dbReference type="Proteomes" id="UP000038009">
    <property type="component" value="Unassembled WGS sequence"/>
</dbReference>
<protein>
    <submittedName>
        <fullName evidence="2">ATP-binding cassette protein subfamily G member 2 putative (ABCG2)</fullName>
    </submittedName>
</protein>
<reference evidence="2 3" key="1">
    <citation type="journal article" date="2015" name="PLoS Pathog.">
        <title>Leptomonas seymouri: Adaptations to the Dixenous Life Cycle Analyzed by Genome Sequencing, Transcriptome Profiling and Co-infection with Leishmania donovani.</title>
        <authorList>
            <person name="Kraeva N."/>
            <person name="Butenko A."/>
            <person name="Hlavacova J."/>
            <person name="Kostygov A."/>
            <person name="Myskova J."/>
            <person name="Grybchuk D."/>
            <person name="Lestinova T."/>
            <person name="Votypka J."/>
            <person name="Volf P."/>
            <person name="Opperdoes F."/>
            <person name="Flegontov P."/>
            <person name="Lukes J."/>
            <person name="Yurchenko V."/>
        </authorList>
    </citation>
    <scope>NUCLEOTIDE SEQUENCE [LARGE SCALE GENOMIC DNA]</scope>
    <source>
        <strain evidence="2 3">ATCC 30220</strain>
    </source>
</reference>
<proteinExistence type="predicted"/>
<keyword evidence="2" id="KW-0547">Nucleotide-binding</keyword>
<gene>
    <name evidence="2" type="ORF">ABL78_8338</name>
</gene>
<keyword evidence="1" id="KW-0812">Transmembrane</keyword>
<accession>A0A0N1P9Y5</accession>
<sequence length="85" mass="9601">MRHGYILVLRNELSNVHHVACNNYHKGDAYCINQVRNGKEALLLLGFDGDSHSTNVWMWVSLAVLFFLCRIISVVSLSRAGRAKT</sequence>
<comment type="caution">
    <text evidence="2">The sequence shown here is derived from an EMBL/GenBank/DDBJ whole genome shotgun (WGS) entry which is preliminary data.</text>
</comment>
<feature type="transmembrane region" description="Helical" evidence="1">
    <location>
        <begin position="56"/>
        <end position="77"/>
    </location>
</feature>